<dbReference type="Proteomes" id="UP000190339">
    <property type="component" value="Unassembled WGS sequence"/>
</dbReference>
<gene>
    <name evidence="1" type="ORF">SAMN05660866_03018</name>
</gene>
<keyword evidence="2" id="KW-1185">Reference proteome</keyword>
<proteinExistence type="predicted"/>
<name>A0A1T5DPN7_9FLAO</name>
<sequence length="41" mass="4916">MHILRLTAAYIMTLMEDFKHLQEEMIVAQLKAFIKIKLRLN</sequence>
<organism evidence="1 2">
    <name type="scientific">Maribacter arcticus</name>
    <dbReference type="NCBI Taxonomy" id="561365"/>
    <lineage>
        <taxon>Bacteria</taxon>
        <taxon>Pseudomonadati</taxon>
        <taxon>Bacteroidota</taxon>
        <taxon>Flavobacteriia</taxon>
        <taxon>Flavobacteriales</taxon>
        <taxon>Flavobacteriaceae</taxon>
        <taxon>Maribacter</taxon>
    </lineage>
</organism>
<evidence type="ECO:0000313" key="2">
    <source>
        <dbReference type="Proteomes" id="UP000190339"/>
    </source>
</evidence>
<dbReference type="EMBL" id="FUYL01000010">
    <property type="protein sequence ID" value="SKB73403.1"/>
    <property type="molecule type" value="Genomic_DNA"/>
</dbReference>
<evidence type="ECO:0000313" key="1">
    <source>
        <dbReference type="EMBL" id="SKB73403.1"/>
    </source>
</evidence>
<reference evidence="2" key="1">
    <citation type="submission" date="2017-02" db="EMBL/GenBank/DDBJ databases">
        <authorList>
            <person name="Varghese N."/>
            <person name="Submissions S."/>
        </authorList>
    </citation>
    <scope>NUCLEOTIDE SEQUENCE [LARGE SCALE GENOMIC DNA]</scope>
    <source>
        <strain evidence="2">DSM 23546</strain>
    </source>
</reference>
<protein>
    <submittedName>
        <fullName evidence="1">Uncharacterized protein</fullName>
    </submittedName>
</protein>
<accession>A0A1T5DPN7</accession>
<dbReference type="AlphaFoldDB" id="A0A1T5DPN7"/>